<keyword evidence="2" id="KW-1185">Reference proteome</keyword>
<dbReference type="Proteomes" id="UP000231279">
    <property type="component" value="Unassembled WGS sequence"/>
</dbReference>
<reference evidence="2" key="1">
    <citation type="journal article" date="2018" name="Gigascience">
        <title>Genome assembly of the Pink Ipe (Handroanthus impetiginosus, Bignoniaceae), a highly valued, ecologically keystone Neotropical timber forest tree.</title>
        <authorList>
            <person name="Silva-Junior O.B."/>
            <person name="Grattapaglia D."/>
            <person name="Novaes E."/>
            <person name="Collevatti R.G."/>
        </authorList>
    </citation>
    <scope>NUCLEOTIDE SEQUENCE [LARGE SCALE GENOMIC DNA]</scope>
    <source>
        <strain evidence="2">cv. UFG-1</strain>
    </source>
</reference>
<organism evidence="1 2">
    <name type="scientific">Handroanthus impetiginosus</name>
    <dbReference type="NCBI Taxonomy" id="429701"/>
    <lineage>
        <taxon>Eukaryota</taxon>
        <taxon>Viridiplantae</taxon>
        <taxon>Streptophyta</taxon>
        <taxon>Embryophyta</taxon>
        <taxon>Tracheophyta</taxon>
        <taxon>Spermatophyta</taxon>
        <taxon>Magnoliopsida</taxon>
        <taxon>eudicotyledons</taxon>
        <taxon>Gunneridae</taxon>
        <taxon>Pentapetalae</taxon>
        <taxon>asterids</taxon>
        <taxon>lamiids</taxon>
        <taxon>Lamiales</taxon>
        <taxon>Bignoniaceae</taxon>
        <taxon>Crescentiina</taxon>
        <taxon>Tabebuia alliance</taxon>
        <taxon>Handroanthus</taxon>
    </lineage>
</organism>
<protein>
    <submittedName>
        <fullName evidence="1">Uncharacterized protein</fullName>
    </submittedName>
</protein>
<dbReference type="OrthoDB" id="912845at2759"/>
<dbReference type="AlphaFoldDB" id="A0A2G9FZL5"/>
<comment type="caution">
    <text evidence="1">The sequence shown here is derived from an EMBL/GenBank/DDBJ whole genome shotgun (WGS) entry which is preliminary data.</text>
</comment>
<accession>A0A2G9FZL5</accession>
<name>A0A2G9FZL5_9LAMI</name>
<sequence>MAKNPLSVILKANKLTGPNYGDWLRNLKIVLDFEKMTFILTQNWQEDNLETQCLILASISNELQKSHEHIKYTNKIHMHLEELYSVQTCYERYKTSKKLFRARMVEGSSVHEHDLILQLLPSSFGQFVINFNISKLKVIINELVNMLVTAKSTMKKDKTLLVASTSKAYKGKTRKKKKKISFSKGKQVSKPLGRIKKKANTKEDKYFYCEEI</sequence>
<dbReference type="EMBL" id="NKXS01008362">
    <property type="protein sequence ID" value="PIM98492.1"/>
    <property type="molecule type" value="Genomic_DNA"/>
</dbReference>
<proteinExistence type="predicted"/>
<dbReference type="STRING" id="429701.A0A2G9FZL5"/>
<evidence type="ECO:0000313" key="2">
    <source>
        <dbReference type="Proteomes" id="UP000231279"/>
    </source>
</evidence>
<evidence type="ECO:0000313" key="1">
    <source>
        <dbReference type="EMBL" id="PIM98492.1"/>
    </source>
</evidence>
<gene>
    <name evidence="1" type="ORF">CDL12_29029</name>
</gene>